<dbReference type="InterPro" id="IPR056884">
    <property type="entry name" value="NPHP3-like_N"/>
</dbReference>
<feature type="repeat" description="ANK" evidence="2">
    <location>
        <begin position="697"/>
        <end position="729"/>
    </location>
</feature>
<dbReference type="Pfam" id="PF22939">
    <property type="entry name" value="WHD_GPIID"/>
    <property type="match status" value="1"/>
</dbReference>
<comment type="caution">
    <text evidence="5">The sequence shown here is derived from an EMBL/GenBank/DDBJ whole genome shotgun (WGS) entry which is preliminary data.</text>
</comment>
<dbReference type="PANTHER" id="PTHR10039:SF16">
    <property type="entry name" value="GPI INOSITOL-DEACYLASE"/>
    <property type="match status" value="1"/>
</dbReference>
<dbReference type="RefSeq" id="XP_018704431.1">
    <property type="nucleotide sequence ID" value="XM_018848097.1"/>
</dbReference>
<dbReference type="PROSITE" id="PS50297">
    <property type="entry name" value="ANK_REP_REGION"/>
    <property type="match status" value="1"/>
</dbReference>
<dbReference type="PROSITE" id="PS50088">
    <property type="entry name" value="ANK_REPEAT"/>
    <property type="match status" value="1"/>
</dbReference>
<evidence type="ECO:0000313" key="5">
    <source>
        <dbReference type="EMBL" id="OAA63782.1"/>
    </source>
</evidence>
<feature type="compositionally biased region" description="Basic and acidic residues" evidence="3">
    <location>
        <begin position="999"/>
        <end position="1008"/>
    </location>
</feature>
<dbReference type="InterPro" id="IPR036770">
    <property type="entry name" value="Ankyrin_rpt-contain_sf"/>
</dbReference>
<dbReference type="Proteomes" id="UP000076744">
    <property type="component" value="Unassembled WGS sequence"/>
</dbReference>
<keyword evidence="6" id="KW-1185">Reference proteome</keyword>
<accession>A0A162J4Y2</accession>
<dbReference type="Pfam" id="PF24883">
    <property type="entry name" value="NPHP3_N"/>
    <property type="match status" value="1"/>
</dbReference>
<feature type="region of interest" description="Disordered" evidence="3">
    <location>
        <begin position="979"/>
        <end position="1008"/>
    </location>
</feature>
<dbReference type="SUPFAM" id="SSF48403">
    <property type="entry name" value="Ankyrin repeat"/>
    <property type="match status" value="1"/>
</dbReference>
<proteinExistence type="predicted"/>
<feature type="domain" description="C2H2-type" evidence="4">
    <location>
        <begin position="935"/>
        <end position="958"/>
    </location>
</feature>
<evidence type="ECO:0000256" key="1">
    <source>
        <dbReference type="ARBA" id="ARBA00022737"/>
    </source>
</evidence>
<dbReference type="STRING" id="1081104.A0A162J4Y2"/>
<protein>
    <submittedName>
        <fullName evidence="5">Ankyrin repeat-containing domain protein</fullName>
    </submittedName>
</protein>
<dbReference type="InterPro" id="IPR013087">
    <property type="entry name" value="Znf_C2H2_type"/>
</dbReference>
<evidence type="ECO:0000256" key="3">
    <source>
        <dbReference type="SAM" id="MobiDB-lite"/>
    </source>
</evidence>
<gene>
    <name evidence="5" type="ORF">ISF_04491</name>
</gene>
<evidence type="ECO:0000256" key="2">
    <source>
        <dbReference type="PROSITE-ProRule" id="PRU00023"/>
    </source>
</evidence>
<keyword evidence="1" id="KW-0677">Repeat</keyword>
<dbReference type="InterPro" id="IPR027417">
    <property type="entry name" value="P-loop_NTPase"/>
</dbReference>
<dbReference type="GeneID" id="30020783"/>
<dbReference type="Gene3D" id="3.40.50.300">
    <property type="entry name" value="P-loop containing nucleotide triphosphate hydrolases"/>
    <property type="match status" value="1"/>
</dbReference>
<dbReference type="InterPro" id="IPR002110">
    <property type="entry name" value="Ankyrin_rpt"/>
</dbReference>
<organism evidence="5 6">
    <name type="scientific">Cordyceps fumosorosea (strain ARSEF 2679)</name>
    <name type="common">Isaria fumosorosea</name>
    <dbReference type="NCBI Taxonomy" id="1081104"/>
    <lineage>
        <taxon>Eukaryota</taxon>
        <taxon>Fungi</taxon>
        <taxon>Dikarya</taxon>
        <taxon>Ascomycota</taxon>
        <taxon>Pezizomycotina</taxon>
        <taxon>Sordariomycetes</taxon>
        <taxon>Hypocreomycetidae</taxon>
        <taxon>Hypocreales</taxon>
        <taxon>Cordycipitaceae</taxon>
        <taxon>Cordyceps</taxon>
    </lineage>
</organism>
<dbReference type="Pfam" id="PF12796">
    <property type="entry name" value="Ank_2"/>
    <property type="match status" value="1"/>
</dbReference>
<evidence type="ECO:0000313" key="6">
    <source>
        <dbReference type="Proteomes" id="UP000076744"/>
    </source>
</evidence>
<dbReference type="PANTHER" id="PTHR10039">
    <property type="entry name" value="AMELOGENIN"/>
    <property type="match status" value="1"/>
</dbReference>
<dbReference type="InterPro" id="IPR054471">
    <property type="entry name" value="GPIID_WHD"/>
</dbReference>
<dbReference type="OrthoDB" id="426293at2759"/>
<reference evidence="5 6" key="1">
    <citation type="journal article" date="2016" name="Genome Biol. Evol.">
        <title>Divergent and convergent evolution of fungal pathogenicity.</title>
        <authorList>
            <person name="Shang Y."/>
            <person name="Xiao G."/>
            <person name="Zheng P."/>
            <person name="Cen K."/>
            <person name="Zhan S."/>
            <person name="Wang C."/>
        </authorList>
    </citation>
    <scope>NUCLEOTIDE SEQUENCE [LARGE SCALE GENOMIC DNA]</scope>
    <source>
        <strain evidence="5 6">ARSEF 2679</strain>
    </source>
</reference>
<dbReference type="PROSITE" id="PS00028">
    <property type="entry name" value="ZINC_FINGER_C2H2_1"/>
    <property type="match status" value="1"/>
</dbReference>
<dbReference type="Gene3D" id="1.25.40.20">
    <property type="entry name" value="Ankyrin repeat-containing domain"/>
    <property type="match status" value="1"/>
</dbReference>
<dbReference type="SUPFAM" id="SSF52540">
    <property type="entry name" value="P-loop containing nucleoside triphosphate hydrolases"/>
    <property type="match status" value="1"/>
</dbReference>
<evidence type="ECO:0000259" key="4">
    <source>
        <dbReference type="PROSITE" id="PS00028"/>
    </source>
</evidence>
<name>A0A162J4Y2_CORFA</name>
<sequence>MDPLSISFGIVGVLPLIAKAITTARSYIQSVAGAEKMITALILELEVLQGAIRKLDALLRSEALGDDDLKFDQTSVLLSCSAAIEAKLQELVGKLTHESSGRKLGARRLLWPLSEKEHQKTLAELRSLSGWVQFALSVDGCRLLARTSEKVVEVLAGQLEQFQAMRRLDTATTEMLGAVRKQAAVAEREGRGRILDWLSTARYDARHAILRRERAKNTGSWLLESARFTQWRDGLAASRVLWCNGIQGSGKTILACAAIDELRSHGSLAYFYFDYQDHDSQPPLAVVSCILRQLLEQLPDLPASVKELYEARNKLEGRQLPEYERLLDEVVRGSEVTYLVLDALDECEHGRYMLQLIDRLNQIENCRILVTSRPHVYKQLPVSRSYSEIKIEAREEDIKRYVLEQCDVADIHQIADEHFVDQLVDKLTRSASGMFLLPVLQLRTVLNEPTIGEMEDKLEQLTDVLSDAFEETLSRIQRLPGSRSRLTLSALMHLAHAKRLLQAAELSDVLALRPDSTSVNAKYRPTAKIILECCQGLVTLDEQTGQLRLAHYSIQEYLVATSETLFPQFEVKLALNCLGYMLLDDFKAGPFDTREEIDARLKAYPFLSYVSEFWGSYVQPVETDLEVWDKLLAFYMSLSAASAATQVLFYQKGYHEGYYGVQESVSTTPLHHAAVNCLVHSTRGLLEHFAVDEATAMGTTPIIKAAAGGHVAVVALLLEHGADPRLQNWYGDALQCAAEAGECATIRQLVEWGMSPDGEPGCDRSPLSCALDRDSAHAVEVLAGLGADLRLDNEDEHENVFLEACHRNGEKTVELMLRRGWVDLRSRPHHTVLAMRAATLPMLRRLIEAGADVNAVDKHGRTALWYMRQEFNDKAIDSLQGAGATLDGNTRLMNVGVSTRELKVDELGENGLGVESIETQRATTLVPGPNGQFQCDVPGCALKFDESVELQYHQYYKHDSHGRLLTGLVTSTSSSKGSFEAHARDLAGDANHSPLPIRSQDKKLDSAG</sequence>
<keyword evidence="2" id="KW-0040">ANK repeat</keyword>
<dbReference type="AlphaFoldDB" id="A0A162J4Y2"/>
<dbReference type="SMART" id="SM00248">
    <property type="entry name" value="ANK"/>
    <property type="match status" value="6"/>
</dbReference>
<dbReference type="EMBL" id="AZHB01000010">
    <property type="protein sequence ID" value="OAA63782.1"/>
    <property type="molecule type" value="Genomic_DNA"/>
</dbReference>